<accession>A0A914V526</accession>
<evidence type="ECO:0000259" key="14">
    <source>
        <dbReference type="PROSITE" id="PS50011"/>
    </source>
</evidence>
<dbReference type="Gene3D" id="1.10.510.10">
    <property type="entry name" value="Transferase(Phosphotransferase) domain 1"/>
    <property type="match status" value="1"/>
</dbReference>
<keyword evidence="4" id="KW-0808">Transferase</keyword>
<feature type="compositionally biased region" description="Low complexity" evidence="13">
    <location>
        <begin position="1"/>
        <end position="14"/>
    </location>
</feature>
<evidence type="ECO:0000256" key="6">
    <source>
        <dbReference type="ARBA" id="ARBA00022777"/>
    </source>
</evidence>
<feature type="region of interest" description="Disordered" evidence="13">
    <location>
        <begin position="391"/>
        <end position="419"/>
    </location>
</feature>
<dbReference type="PROSITE" id="PS50011">
    <property type="entry name" value="PROTEIN_KINASE_DOM"/>
    <property type="match status" value="1"/>
</dbReference>
<dbReference type="InterPro" id="IPR017441">
    <property type="entry name" value="Protein_kinase_ATP_BS"/>
</dbReference>
<dbReference type="GO" id="GO:0005524">
    <property type="term" value="F:ATP binding"/>
    <property type="evidence" value="ECO:0007669"/>
    <property type="project" value="UniProtKB-UniRule"/>
</dbReference>
<dbReference type="WBParaSite" id="PSAMB.scaffold1555size30040.g13843.t1">
    <property type="protein sequence ID" value="PSAMB.scaffold1555size30040.g13843.t1"/>
    <property type="gene ID" value="PSAMB.scaffold1555size30040.g13843"/>
</dbReference>
<evidence type="ECO:0000256" key="10">
    <source>
        <dbReference type="ARBA" id="ARBA00023242"/>
    </source>
</evidence>
<dbReference type="InterPro" id="IPR008271">
    <property type="entry name" value="Ser/Thr_kinase_AS"/>
</dbReference>
<dbReference type="PANTHER" id="PTHR24056">
    <property type="entry name" value="CELL DIVISION PROTEIN KINASE"/>
    <property type="match status" value="1"/>
</dbReference>
<dbReference type="AlphaFoldDB" id="A0A914V526"/>
<dbReference type="SUPFAM" id="SSF56112">
    <property type="entry name" value="Protein kinase-like (PK-like)"/>
    <property type="match status" value="1"/>
</dbReference>
<keyword evidence="3 12" id="KW-0723">Serine/threonine-protein kinase</keyword>
<keyword evidence="9" id="KW-0804">Transcription</keyword>
<evidence type="ECO:0000256" key="4">
    <source>
        <dbReference type="ARBA" id="ARBA00022679"/>
    </source>
</evidence>
<reference evidence="16" key="1">
    <citation type="submission" date="2022-11" db="UniProtKB">
        <authorList>
            <consortium name="WormBaseParasite"/>
        </authorList>
    </citation>
    <scope>IDENTIFICATION</scope>
</reference>
<keyword evidence="6" id="KW-0418">Kinase</keyword>
<dbReference type="Pfam" id="PF00069">
    <property type="entry name" value="Pkinase"/>
    <property type="match status" value="1"/>
</dbReference>
<dbReference type="GO" id="GO:0008353">
    <property type="term" value="F:RNA polymerase II CTD heptapeptide repeat kinase activity"/>
    <property type="evidence" value="ECO:0007669"/>
    <property type="project" value="TreeGrafter"/>
</dbReference>
<feature type="domain" description="Protein kinase" evidence="14">
    <location>
        <begin position="68"/>
        <end position="365"/>
    </location>
</feature>
<comment type="subcellular location">
    <subcellularLocation>
        <location evidence="1">Nucleus</location>
    </subcellularLocation>
</comment>
<dbReference type="PROSITE" id="PS00108">
    <property type="entry name" value="PROTEIN_KINASE_ST"/>
    <property type="match status" value="1"/>
</dbReference>
<dbReference type="CDD" id="cd07865">
    <property type="entry name" value="STKc_CDK9"/>
    <property type="match status" value="1"/>
</dbReference>
<keyword evidence="10" id="KW-0539">Nucleus</keyword>
<evidence type="ECO:0000256" key="8">
    <source>
        <dbReference type="ARBA" id="ARBA00023015"/>
    </source>
</evidence>
<dbReference type="InterPro" id="IPR011009">
    <property type="entry name" value="Kinase-like_dom_sf"/>
</dbReference>
<keyword evidence="7 11" id="KW-0067">ATP-binding</keyword>
<evidence type="ECO:0000256" key="13">
    <source>
        <dbReference type="SAM" id="MobiDB-lite"/>
    </source>
</evidence>
<evidence type="ECO:0000256" key="1">
    <source>
        <dbReference type="ARBA" id="ARBA00004123"/>
    </source>
</evidence>
<sequence>MDAKSLAGSSSSFLLPPPPPPPPTAASSEHRPTVSYRPEELDQQKVTQPLINYVENVHFPYINDFNNYERIVKIGQGTFGEVIKAKCKKTGKIVALKKILMENEKEGFPITALREVKLLQRLKHPNITELLEICSSKATSYNRGRSTFYLVFKFCEHDLAGLLHSESVKFQLPEIKGLMKQLLNGLYKIHMSKILHRDMKSANVLISKDGVLKLADFGLARPLIKALPGQPDPCYTNRVVTLWYRPPELLLGDRHYGIAIDNWGAGCIMAELWTRSPIMQGETEQQQLTLISQLCGSINPTTYEDCDKLPLYGKIDLPAGLRRRVIERLQSYVKDAAALDLIDNLLALDPKKRIDADRALNHRFFWTDPMPGELKRLMSTLHQSMFEYTATRGPKRPHPQQPPPAAHSHGQSAKVPASQGHMFDRVF</sequence>
<comment type="similarity">
    <text evidence="2">Belongs to the protein kinase superfamily. CMGC Ser/Thr protein kinase family. CDC2/CDKX subfamily.</text>
</comment>
<proteinExistence type="inferred from homology"/>
<evidence type="ECO:0000256" key="3">
    <source>
        <dbReference type="ARBA" id="ARBA00022527"/>
    </source>
</evidence>
<evidence type="ECO:0000256" key="7">
    <source>
        <dbReference type="ARBA" id="ARBA00022840"/>
    </source>
</evidence>
<dbReference type="SMART" id="SM00220">
    <property type="entry name" value="S_TKc"/>
    <property type="match status" value="1"/>
</dbReference>
<evidence type="ECO:0000256" key="11">
    <source>
        <dbReference type="PROSITE-ProRule" id="PRU10141"/>
    </source>
</evidence>
<dbReference type="InterPro" id="IPR050108">
    <property type="entry name" value="CDK"/>
</dbReference>
<name>A0A914V526_9BILA</name>
<organism evidence="15 16">
    <name type="scientific">Plectus sambesii</name>
    <dbReference type="NCBI Taxonomy" id="2011161"/>
    <lineage>
        <taxon>Eukaryota</taxon>
        <taxon>Metazoa</taxon>
        <taxon>Ecdysozoa</taxon>
        <taxon>Nematoda</taxon>
        <taxon>Chromadorea</taxon>
        <taxon>Plectida</taxon>
        <taxon>Plectina</taxon>
        <taxon>Plectoidea</taxon>
        <taxon>Plectidae</taxon>
        <taxon>Plectus</taxon>
    </lineage>
</organism>
<dbReference type="Proteomes" id="UP000887566">
    <property type="component" value="Unplaced"/>
</dbReference>
<keyword evidence="8" id="KW-0805">Transcription regulation</keyword>
<feature type="compositionally biased region" description="Pro residues" evidence="13">
    <location>
        <begin position="15"/>
        <end position="24"/>
    </location>
</feature>
<evidence type="ECO:0000313" key="15">
    <source>
        <dbReference type="Proteomes" id="UP000887566"/>
    </source>
</evidence>
<dbReference type="InterPro" id="IPR000719">
    <property type="entry name" value="Prot_kinase_dom"/>
</dbReference>
<feature type="region of interest" description="Disordered" evidence="13">
    <location>
        <begin position="1"/>
        <end position="41"/>
    </location>
</feature>
<protein>
    <submittedName>
        <fullName evidence="16">Protein kinase domain-containing protein</fullName>
    </submittedName>
</protein>
<dbReference type="FunFam" id="3.30.200.20:FF:000227">
    <property type="entry name" value="Cyclin-dependent kinase 9"/>
    <property type="match status" value="1"/>
</dbReference>
<dbReference type="Gene3D" id="3.30.200.20">
    <property type="entry name" value="Phosphorylase Kinase, domain 1"/>
    <property type="match status" value="1"/>
</dbReference>
<feature type="compositionally biased region" description="Basic and acidic residues" evidence="13">
    <location>
        <begin position="28"/>
        <end position="41"/>
    </location>
</feature>
<keyword evidence="15" id="KW-1185">Reference proteome</keyword>
<dbReference type="FunFam" id="1.10.510.10:FF:000203">
    <property type="entry name" value="Cyclin-dependent kinase 9"/>
    <property type="match status" value="1"/>
</dbReference>
<keyword evidence="5 11" id="KW-0547">Nucleotide-binding</keyword>
<evidence type="ECO:0000256" key="2">
    <source>
        <dbReference type="ARBA" id="ARBA00006485"/>
    </source>
</evidence>
<evidence type="ECO:0000256" key="9">
    <source>
        <dbReference type="ARBA" id="ARBA00023163"/>
    </source>
</evidence>
<feature type="binding site" evidence="11">
    <location>
        <position position="97"/>
    </location>
    <ligand>
        <name>ATP</name>
        <dbReference type="ChEBI" id="CHEBI:30616"/>
    </ligand>
</feature>
<dbReference type="PROSITE" id="PS00107">
    <property type="entry name" value="PROTEIN_KINASE_ATP"/>
    <property type="match status" value="1"/>
</dbReference>
<dbReference type="PANTHER" id="PTHR24056:SF233">
    <property type="entry name" value="CYCLIN-DEPENDENT KINASE 9"/>
    <property type="match status" value="1"/>
</dbReference>
<dbReference type="GO" id="GO:0004693">
    <property type="term" value="F:cyclin-dependent protein serine/threonine kinase activity"/>
    <property type="evidence" value="ECO:0007669"/>
    <property type="project" value="TreeGrafter"/>
</dbReference>
<evidence type="ECO:0000313" key="16">
    <source>
        <dbReference type="WBParaSite" id="PSAMB.scaffold1555size30040.g13843.t1"/>
    </source>
</evidence>
<dbReference type="GO" id="GO:0005634">
    <property type="term" value="C:nucleus"/>
    <property type="evidence" value="ECO:0007669"/>
    <property type="project" value="UniProtKB-SubCell"/>
</dbReference>
<evidence type="ECO:0000256" key="5">
    <source>
        <dbReference type="ARBA" id="ARBA00022741"/>
    </source>
</evidence>
<evidence type="ECO:0000256" key="12">
    <source>
        <dbReference type="RuleBase" id="RU000304"/>
    </source>
</evidence>